<reference evidence="2 3" key="2">
    <citation type="submission" date="2021-03" db="EMBL/GenBank/DDBJ databases">
        <title>Genomic Encyclopedia of Type Strains, Phase IV (KMG-IV): sequencing the most valuable type-strain genomes for metagenomic binning, comparative biology and taxonomic classification.</title>
        <authorList>
            <person name="Goeker M."/>
        </authorList>
    </citation>
    <scope>NUCLEOTIDE SEQUENCE [LARGE SCALE GENOMIC DNA]</scope>
    <source>
        <strain evidence="2 3">DSM 41954</strain>
    </source>
</reference>
<organism evidence="1">
    <name type="scientific">Streptomyces iranensis</name>
    <dbReference type="NCBI Taxonomy" id="576784"/>
    <lineage>
        <taxon>Bacteria</taxon>
        <taxon>Bacillati</taxon>
        <taxon>Actinomycetota</taxon>
        <taxon>Actinomycetes</taxon>
        <taxon>Kitasatosporales</taxon>
        <taxon>Streptomycetaceae</taxon>
        <taxon>Streptomyces</taxon>
        <taxon>Streptomyces violaceusniger group</taxon>
    </lineage>
</organism>
<dbReference type="AlphaFoldDB" id="A0A060ZW39"/>
<proteinExistence type="predicted"/>
<reference evidence="1" key="1">
    <citation type="submission" date="2014-05" db="EMBL/GenBank/DDBJ databases">
        <authorList>
            <person name="Horn Fabian"/>
        </authorList>
    </citation>
    <scope>NUCLEOTIDE SEQUENCE</scope>
</reference>
<name>A0A060ZW39_9ACTN</name>
<dbReference type="GeneID" id="32465219"/>
<gene>
    <name evidence="2" type="ORF">J2Z30_000546</name>
    <name evidence="1" type="ORF">SIRAN6996</name>
</gene>
<dbReference type="EMBL" id="JAGGLR010000001">
    <property type="protein sequence ID" value="MBP2059550.1"/>
    <property type="molecule type" value="Genomic_DNA"/>
</dbReference>
<evidence type="ECO:0000313" key="1">
    <source>
        <dbReference type="EMBL" id="CDR10597.1"/>
    </source>
</evidence>
<dbReference type="RefSeq" id="WP_044576381.1">
    <property type="nucleotide sequence ID" value="NZ_BAABDR010000060.1"/>
</dbReference>
<dbReference type="HOGENOM" id="CLU_1309530_0_0_11"/>
<accession>A0A060ZW39</accession>
<sequence>MTSTPAHHTPKPGVTISSVSAVFPLDCKTPVSISYETSLATDGCGMDPLTVPPFFIDVAQRLSQQLNLFSRVEVNVDHSPGTSSVLLPPFRFRDKSFSAALQPRTWTAPGSRSGLIAAMAAREAAIEGRDRAVDDFAVDWLGIRPAKAGQWREAVSTALLTDWTAALSTPSMAEESVLRLLKTETLMEHRRLQPVWTRRSGGCRTHLLDK</sequence>
<dbReference type="EMBL" id="LK022848">
    <property type="protein sequence ID" value="CDR10597.1"/>
    <property type="molecule type" value="Genomic_DNA"/>
</dbReference>
<evidence type="ECO:0000313" key="2">
    <source>
        <dbReference type="EMBL" id="MBP2059550.1"/>
    </source>
</evidence>
<protein>
    <submittedName>
        <fullName evidence="1">Uncharacterized protein</fullName>
    </submittedName>
</protein>
<dbReference type="Proteomes" id="UP000756710">
    <property type="component" value="Unassembled WGS sequence"/>
</dbReference>
<keyword evidence="3" id="KW-1185">Reference proteome</keyword>
<evidence type="ECO:0000313" key="3">
    <source>
        <dbReference type="Proteomes" id="UP000756710"/>
    </source>
</evidence>